<gene>
    <name evidence="3" type="primary">cysH</name>
    <name evidence="5" type="ordered locus">Cyan7822_2978</name>
</gene>
<dbReference type="GO" id="GO:0019379">
    <property type="term" value="P:sulfate assimilation, phosphoadenylyl sulfate reduction by phosphoadenylyl-sulfate reductase (thioredoxin)"/>
    <property type="evidence" value="ECO:0007669"/>
    <property type="project" value="UniProtKB-UniRule"/>
</dbReference>
<dbReference type="GO" id="GO:0005737">
    <property type="term" value="C:cytoplasm"/>
    <property type="evidence" value="ECO:0007669"/>
    <property type="project" value="UniProtKB-SubCell"/>
</dbReference>
<dbReference type="NCBIfam" id="NF002537">
    <property type="entry name" value="PRK02090.1"/>
    <property type="match status" value="1"/>
</dbReference>
<evidence type="ECO:0000259" key="4">
    <source>
        <dbReference type="Pfam" id="PF01507"/>
    </source>
</evidence>
<evidence type="ECO:0000256" key="1">
    <source>
        <dbReference type="ARBA" id="ARBA00009732"/>
    </source>
</evidence>
<accession>E0U8S1</accession>
<dbReference type="Proteomes" id="UP000008206">
    <property type="component" value="Chromosome"/>
</dbReference>
<comment type="function">
    <text evidence="3">Catalyzes the formation of sulfite from phosphoadenosine 5'-phosphosulfate (PAPS) using thioredoxin as an electron donor.</text>
</comment>
<dbReference type="HOGENOM" id="CLU_044089_3_0_3"/>
<proteinExistence type="inferred from homology"/>
<keyword evidence="3" id="KW-0963">Cytoplasm</keyword>
<dbReference type="PIRSF" id="PIRSF000857">
    <property type="entry name" value="PAPS_reductase"/>
    <property type="match status" value="1"/>
</dbReference>
<keyword evidence="6" id="KW-1185">Reference proteome</keyword>
<dbReference type="Gene3D" id="3.40.50.620">
    <property type="entry name" value="HUPs"/>
    <property type="match status" value="1"/>
</dbReference>
<evidence type="ECO:0000256" key="2">
    <source>
        <dbReference type="ARBA" id="ARBA00023002"/>
    </source>
</evidence>
<organism evidence="5 6">
    <name type="scientific">Gloeothece verrucosa (strain PCC 7822)</name>
    <name type="common">Cyanothece sp. (strain PCC 7822)</name>
    <dbReference type="NCBI Taxonomy" id="497965"/>
    <lineage>
        <taxon>Bacteria</taxon>
        <taxon>Bacillati</taxon>
        <taxon>Cyanobacteriota</taxon>
        <taxon>Cyanophyceae</taxon>
        <taxon>Oscillatoriophycideae</taxon>
        <taxon>Chroococcales</taxon>
        <taxon>Aphanothecaceae</taxon>
        <taxon>Gloeothece</taxon>
        <taxon>Gloeothece verrucosa</taxon>
    </lineage>
</organism>
<dbReference type="InterPro" id="IPR011800">
    <property type="entry name" value="PAPS_reductase_CysH"/>
</dbReference>
<dbReference type="HAMAP" id="MF_00063">
    <property type="entry name" value="CysH"/>
    <property type="match status" value="1"/>
</dbReference>
<dbReference type="EC" id="1.8.4.8" evidence="3"/>
<comment type="subcellular location">
    <subcellularLocation>
        <location evidence="3">Cytoplasm</location>
    </subcellularLocation>
</comment>
<dbReference type="eggNOG" id="COG0175">
    <property type="taxonomic scope" value="Bacteria"/>
</dbReference>
<protein>
    <recommendedName>
        <fullName evidence="3">Phosphoadenosine 5'-phosphosulfate reductase</fullName>
        <shortName evidence="3">PAPS reductase</shortName>
        <ecNumber evidence="3">1.8.4.8</ecNumber>
    </recommendedName>
    <alternativeName>
        <fullName evidence="3">3'-phosphoadenylylsulfate reductase</fullName>
    </alternativeName>
    <alternativeName>
        <fullName evidence="3">PAPS reductase, thioredoxin dependent</fullName>
    </alternativeName>
    <alternativeName>
        <fullName evidence="3">PAPS sulfotransferase</fullName>
    </alternativeName>
    <alternativeName>
        <fullName evidence="3">PAdoPS reductase</fullName>
    </alternativeName>
</protein>
<dbReference type="SUPFAM" id="SSF52402">
    <property type="entry name" value="Adenine nucleotide alpha hydrolases-like"/>
    <property type="match status" value="1"/>
</dbReference>
<dbReference type="AlphaFoldDB" id="E0U8S1"/>
<feature type="domain" description="Phosphoadenosine phosphosulphate reductase" evidence="4">
    <location>
        <begin position="81"/>
        <end position="254"/>
    </location>
</feature>
<dbReference type="PANTHER" id="PTHR46509:SF1">
    <property type="entry name" value="PHOSPHOADENOSINE PHOSPHOSULFATE REDUCTASE"/>
    <property type="match status" value="1"/>
</dbReference>
<evidence type="ECO:0000256" key="3">
    <source>
        <dbReference type="HAMAP-Rule" id="MF_00063"/>
    </source>
</evidence>
<comment type="caution">
    <text evidence="3">Lacks conserved residue(s) required for the propagation of feature annotation.</text>
</comment>
<name>E0U8S1_GLOV7</name>
<evidence type="ECO:0000313" key="6">
    <source>
        <dbReference type="Proteomes" id="UP000008206"/>
    </source>
</evidence>
<dbReference type="UniPathway" id="UPA00140">
    <property type="reaction ID" value="UER00206"/>
</dbReference>
<dbReference type="GO" id="GO:0004604">
    <property type="term" value="F:phosphoadenylyl-sulfate reductase (thioredoxin) activity"/>
    <property type="evidence" value="ECO:0007669"/>
    <property type="project" value="UniProtKB-UniRule"/>
</dbReference>
<dbReference type="PANTHER" id="PTHR46509">
    <property type="entry name" value="PHOSPHOADENOSINE PHOSPHOSULFATE REDUCTASE"/>
    <property type="match status" value="1"/>
</dbReference>
<dbReference type="STRING" id="497965.Cyan7822_2978"/>
<dbReference type="KEGG" id="cyj:Cyan7822_2978"/>
<evidence type="ECO:0000313" key="5">
    <source>
        <dbReference type="EMBL" id="ADN14935.1"/>
    </source>
</evidence>
<dbReference type="Pfam" id="PF01507">
    <property type="entry name" value="PAPS_reduct"/>
    <property type="match status" value="1"/>
</dbReference>
<dbReference type="InterPro" id="IPR004511">
    <property type="entry name" value="PAPS/APS_Rdtase"/>
</dbReference>
<comment type="similarity">
    <text evidence="1 3">Belongs to the PAPS reductase family. CysH subfamily.</text>
</comment>
<reference evidence="6" key="1">
    <citation type="journal article" date="2011" name="MBio">
        <title>Novel metabolic attributes of the genus Cyanothece, comprising a group of unicellular nitrogen-fixing Cyanobacteria.</title>
        <authorList>
            <person name="Bandyopadhyay A."/>
            <person name="Elvitigala T."/>
            <person name="Welsh E."/>
            <person name="Stockel J."/>
            <person name="Liberton M."/>
            <person name="Min H."/>
            <person name="Sherman L.A."/>
            <person name="Pakrasi H.B."/>
        </authorList>
    </citation>
    <scope>NUCLEOTIDE SEQUENCE [LARGE SCALE GENOMIC DNA]</scope>
    <source>
        <strain evidence="6">PCC 7822</strain>
    </source>
</reference>
<comment type="catalytic activity">
    <reaction evidence="3">
        <text>[thioredoxin]-disulfide + sulfite + adenosine 3',5'-bisphosphate + 2 H(+) = [thioredoxin]-dithiol + 3'-phosphoadenylyl sulfate</text>
        <dbReference type="Rhea" id="RHEA:11724"/>
        <dbReference type="Rhea" id="RHEA-COMP:10698"/>
        <dbReference type="Rhea" id="RHEA-COMP:10700"/>
        <dbReference type="ChEBI" id="CHEBI:15378"/>
        <dbReference type="ChEBI" id="CHEBI:17359"/>
        <dbReference type="ChEBI" id="CHEBI:29950"/>
        <dbReference type="ChEBI" id="CHEBI:50058"/>
        <dbReference type="ChEBI" id="CHEBI:58339"/>
        <dbReference type="ChEBI" id="CHEBI:58343"/>
        <dbReference type="EC" id="1.8.4.8"/>
    </reaction>
</comment>
<keyword evidence="2 3" id="KW-0560">Oxidoreductase</keyword>
<comment type="pathway">
    <text evidence="3">Sulfur metabolism; hydrogen sulfide biosynthesis; sulfite from sulfate: step 3/3.</text>
</comment>
<feature type="active site" description="Nucleophile; cysteine thiosulfonate intermediate" evidence="3">
    <location>
        <position position="274"/>
    </location>
</feature>
<dbReference type="CDD" id="cd23945">
    <property type="entry name" value="PAPS_reductase"/>
    <property type="match status" value="1"/>
</dbReference>
<sequence>MPQSHIADALTARLEVTSNPDINQRYKGDQQAQPLHQERESVLKPQKSQLNLDLAAVNEQFNNASAQQLVEWAAQTFGDGLVMSTSFGIQAAVMLHLVSEIIPDIPIIWVDTGYLPAETYRFAEDLTRRLNLNLKVYQSSVSPARMEALYGRLWDQKNVEALNQYDKLRKVEPMQRALRELKATAWLAGLRQDQTDHRKNLQRVALQNPYYKVHPILYWNSRDVYQYLTNHDLPYHPYFDQGYVTVGDWHSSRPLTADDESERDTRFHGLKQECGIHLSMTPAEAKSLDSSTL</sequence>
<dbReference type="GO" id="GO:0070814">
    <property type="term" value="P:hydrogen sulfide biosynthetic process"/>
    <property type="evidence" value="ECO:0007669"/>
    <property type="project" value="UniProtKB-UniRule"/>
</dbReference>
<dbReference type="RefSeq" id="WP_013323028.1">
    <property type="nucleotide sequence ID" value="NC_014501.1"/>
</dbReference>
<dbReference type="NCBIfam" id="TIGR00434">
    <property type="entry name" value="cysH"/>
    <property type="match status" value="1"/>
</dbReference>
<dbReference type="EMBL" id="CP002198">
    <property type="protein sequence ID" value="ADN14935.1"/>
    <property type="molecule type" value="Genomic_DNA"/>
</dbReference>
<dbReference type="InterPro" id="IPR002500">
    <property type="entry name" value="PAPS_reduct_dom"/>
</dbReference>
<dbReference type="NCBIfam" id="TIGR02057">
    <property type="entry name" value="PAPS_reductase"/>
    <property type="match status" value="1"/>
</dbReference>
<dbReference type="InterPro" id="IPR014729">
    <property type="entry name" value="Rossmann-like_a/b/a_fold"/>
</dbReference>